<evidence type="ECO:0000259" key="2">
    <source>
        <dbReference type="PROSITE" id="PS51087"/>
    </source>
</evidence>
<sequence length="129" mass="14557">MSTSEALTEGIRVEVRSEYVPEQSEPEQNRWFFAYHIRITNESDRTVQLVSRHWIITDADGHEEHIRGAGVIGLQPVMEAGASHEYTSFCPLPTSFGTMSGTYRMRDGDGNEFDAEIATFTLNEPFAIN</sequence>
<dbReference type="AlphaFoldDB" id="A0A8J6XY97"/>
<reference evidence="3 4" key="1">
    <citation type="submission" date="2020-08" db="EMBL/GenBank/DDBJ databases">
        <title>Acidobacteriota in marine sediments use diverse sulfur dissimilation pathways.</title>
        <authorList>
            <person name="Wasmund K."/>
        </authorList>
    </citation>
    <scope>NUCLEOTIDE SEQUENCE [LARGE SCALE GENOMIC DNA]</scope>
    <source>
        <strain evidence="3">MAG AM4</strain>
    </source>
</reference>
<dbReference type="InterPro" id="IPR007474">
    <property type="entry name" value="ApaG_domain"/>
</dbReference>
<evidence type="ECO:0000256" key="1">
    <source>
        <dbReference type="ARBA" id="ARBA00017693"/>
    </source>
</evidence>
<dbReference type="PROSITE" id="PS51087">
    <property type="entry name" value="APAG"/>
    <property type="match status" value="1"/>
</dbReference>
<dbReference type="HAMAP" id="MF_00791">
    <property type="entry name" value="ApaG"/>
    <property type="match status" value="1"/>
</dbReference>
<feature type="domain" description="ApaG" evidence="2">
    <location>
        <begin position="5"/>
        <end position="129"/>
    </location>
</feature>
<evidence type="ECO:0000313" key="3">
    <source>
        <dbReference type="EMBL" id="MBD3866992.1"/>
    </source>
</evidence>
<dbReference type="SUPFAM" id="SSF110069">
    <property type="entry name" value="ApaG-like"/>
    <property type="match status" value="1"/>
</dbReference>
<dbReference type="Proteomes" id="UP000648239">
    <property type="component" value="Unassembled WGS sequence"/>
</dbReference>
<gene>
    <name evidence="3" type="primary">apaG</name>
    <name evidence="3" type="ORF">IFK94_02615</name>
</gene>
<dbReference type="InterPro" id="IPR036767">
    <property type="entry name" value="ApaG_sf"/>
</dbReference>
<accession>A0A8J6XY97</accession>
<proteinExistence type="inferred from homology"/>
<dbReference type="InterPro" id="IPR023065">
    <property type="entry name" value="Uncharacterised_ApaG"/>
</dbReference>
<dbReference type="NCBIfam" id="NF003967">
    <property type="entry name" value="PRK05461.1"/>
    <property type="match status" value="1"/>
</dbReference>
<evidence type="ECO:0000313" key="4">
    <source>
        <dbReference type="Proteomes" id="UP000648239"/>
    </source>
</evidence>
<dbReference type="Pfam" id="PF04379">
    <property type="entry name" value="DUF525"/>
    <property type="match status" value="1"/>
</dbReference>
<dbReference type="EMBL" id="JACXWD010000004">
    <property type="protein sequence ID" value="MBD3866992.1"/>
    <property type="molecule type" value="Genomic_DNA"/>
</dbReference>
<comment type="caution">
    <text evidence="3">The sequence shown here is derived from an EMBL/GenBank/DDBJ whole genome shotgun (WGS) entry which is preliminary data.</text>
</comment>
<dbReference type="PANTHER" id="PTHR47191:SF2">
    <property type="entry name" value="OS05G0170800 PROTEIN"/>
    <property type="match status" value="1"/>
</dbReference>
<organism evidence="3 4">
    <name type="scientific">Candidatus Polarisedimenticola svalbardensis</name>
    <dbReference type="NCBI Taxonomy" id="2886004"/>
    <lineage>
        <taxon>Bacteria</taxon>
        <taxon>Pseudomonadati</taxon>
        <taxon>Acidobacteriota</taxon>
        <taxon>Candidatus Polarisedimenticolia</taxon>
        <taxon>Candidatus Polarisedimenticolales</taxon>
        <taxon>Candidatus Polarisedimenticolaceae</taxon>
        <taxon>Candidatus Polarisedimenticola</taxon>
    </lineage>
</organism>
<name>A0A8J6XY97_9BACT</name>
<dbReference type="PANTHER" id="PTHR47191">
    <property type="entry name" value="OS05G0170800 PROTEIN"/>
    <property type="match status" value="1"/>
</dbReference>
<dbReference type="Gene3D" id="2.60.40.1470">
    <property type="entry name" value="ApaG domain"/>
    <property type="match status" value="1"/>
</dbReference>
<protein>
    <recommendedName>
        <fullName evidence="1">Protein ApaG</fullName>
    </recommendedName>
</protein>
<dbReference type="InterPro" id="IPR050718">
    <property type="entry name" value="ApaG-like"/>
</dbReference>